<dbReference type="SUPFAM" id="SSF48371">
    <property type="entry name" value="ARM repeat"/>
    <property type="match status" value="1"/>
</dbReference>
<reference evidence="1 2" key="2">
    <citation type="submission" date="2023-11" db="EMBL/GenBank/DDBJ databases">
        <authorList>
            <person name="Lara A.C."/>
            <person name="Chronakova A."/>
        </authorList>
    </citation>
    <scope>NUCLEOTIDE SEQUENCE [LARGE SCALE GENOMIC DNA]</scope>
    <source>
        <strain evidence="1 2">BCCO 10_0061</strain>
    </source>
</reference>
<dbReference type="Pfam" id="PF13646">
    <property type="entry name" value="HEAT_2"/>
    <property type="match status" value="1"/>
</dbReference>
<organism evidence="1 2">
    <name type="scientific">Lentzea sokolovensis</name>
    <dbReference type="NCBI Taxonomy" id="3095429"/>
    <lineage>
        <taxon>Bacteria</taxon>
        <taxon>Bacillati</taxon>
        <taxon>Actinomycetota</taxon>
        <taxon>Actinomycetes</taxon>
        <taxon>Pseudonocardiales</taxon>
        <taxon>Pseudonocardiaceae</taxon>
        <taxon>Lentzea</taxon>
    </lineage>
</organism>
<dbReference type="Gene3D" id="1.10.3210.10">
    <property type="entry name" value="Hypothetical protein af1432"/>
    <property type="match status" value="1"/>
</dbReference>
<dbReference type="RefSeq" id="WP_319981033.1">
    <property type="nucleotide sequence ID" value="NZ_JAXAVU010000017.1"/>
</dbReference>
<dbReference type="Gene3D" id="1.25.10.10">
    <property type="entry name" value="Leucine-rich Repeat Variant"/>
    <property type="match status" value="2"/>
</dbReference>
<accession>A0ABU4VB75</accession>
<reference evidence="1 2" key="1">
    <citation type="submission" date="2023-11" db="EMBL/GenBank/DDBJ databases">
        <title>Lentzea sokolovensis, sp. nov., Lentzea kristufkii, sp. nov., and Lentzea miocenensis, sp. nov., rare actinobacteria from Sokolov Coal Basin, Miocene lacustrine sediment, Czech Republic.</title>
        <authorList>
            <person name="Lara A."/>
            <person name="Kotroba L."/>
            <person name="Nouioui I."/>
            <person name="Neumann-Schaal M."/>
            <person name="Mast Y."/>
            <person name="Chronakova A."/>
        </authorList>
    </citation>
    <scope>NUCLEOTIDE SEQUENCE [LARGE SCALE GENOMIC DNA]</scope>
    <source>
        <strain evidence="1 2">BCCO 10_0061</strain>
    </source>
</reference>
<dbReference type="PANTHER" id="PTHR12697">
    <property type="entry name" value="PBS LYASE HEAT-LIKE PROTEIN"/>
    <property type="match status" value="1"/>
</dbReference>
<comment type="caution">
    <text evidence="1">The sequence shown here is derived from an EMBL/GenBank/DDBJ whole genome shotgun (WGS) entry which is preliminary data.</text>
</comment>
<evidence type="ECO:0000313" key="1">
    <source>
        <dbReference type="EMBL" id="MDX8149047.1"/>
    </source>
</evidence>
<dbReference type="PANTHER" id="PTHR12697:SF5">
    <property type="entry name" value="DEOXYHYPUSINE HYDROXYLASE"/>
    <property type="match status" value="1"/>
</dbReference>
<dbReference type="SMART" id="SM00567">
    <property type="entry name" value="EZ_HEAT"/>
    <property type="match status" value="6"/>
</dbReference>
<dbReference type="Proteomes" id="UP001285352">
    <property type="component" value="Unassembled WGS sequence"/>
</dbReference>
<dbReference type="InterPro" id="IPR016024">
    <property type="entry name" value="ARM-type_fold"/>
</dbReference>
<keyword evidence="2" id="KW-1185">Reference proteome</keyword>
<gene>
    <name evidence="1" type="ORF">SK854_43490</name>
</gene>
<dbReference type="SUPFAM" id="SSF109604">
    <property type="entry name" value="HD-domain/PDEase-like"/>
    <property type="match status" value="1"/>
</dbReference>
<protein>
    <submittedName>
        <fullName evidence="1">HEAT repeat domain-containing protein</fullName>
    </submittedName>
</protein>
<dbReference type="EMBL" id="JAXAVU010000017">
    <property type="protein sequence ID" value="MDX8149047.1"/>
    <property type="molecule type" value="Genomic_DNA"/>
</dbReference>
<sequence length="548" mass="59974">MGIAKARRIARRAHQGQLRYDNELLLDHLERVARAVEERGGGWAAQQAAWLYAVPATGVDLVREGVPWRVVRVVEALRCAPDWSPPASARVRHDEELVREVLDADKRRAWPKSSPGPVEPLDASMLPKLLADYRREAGPDTHRMIYGVLSTPTGLNTPAVAEIAEQWWDSENDWEAAVAVLAARGAGLLDRERLLHKAAEGGPHAAKLAIENLRGEGTPDEVEVLGSIVRRPEPQWRWLRADAAARLTAIGGAAAEAALRERAFTPLDPPWRNDRSWLHRNAASVTPRLIEALSDPEWKHEAPLALGLLRVVEAVGPLCESARTDELPVQQIQALGRIGSPEAGPTLVELLAHASAWVREEALQALSRTGGADVVEVAMMACDDPDVRVRDRAAKVLAKHADGRAVTTLIRLCDTRHAAVAADALARIGDPRALPTLWHLFFRHPDKAARHAAGRGLARIEGPPQSGSLRDPRVERAYMWLIGHKPDWNRTGLIAGVTATDALVRARVAEALGRLRDPSGAMYVRLLVADPDPRVRSVARAALRRLAD</sequence>
<dbReference type="InterPro" id="IPR011989">
    <property type="entry name" value="ARM-like"/>
</dbReference>
<dbReference type="InterPro" id="IPR004155">
    <property type="entry name" value="PBS_lyase_HEAT"/>
</dbReference>
<name>A0ABU4VB75_9PSEU</name>
<proteinExistence type="predicted"/>
<evidence type="ECO:0000313" key="2">
    <source>
        <dbReference type="Proteomes" id="UP001285352"/>
    </source>
</evidence>